<name>A0A1G2HLN2_9BACT</name>
<dbReference type="Proteomes" id="UP000178991">
    <property type="component" value="Unassembled WGS sequence"/>
</dbReference>
<gene>
    <name evidence="1" type="ORF">A2639_03220</name>
</gene>
<evidence type="ECO:0000313" key="1">
    <source>
        <dbReference type="EMBL" id="OGZ63180.1"/>
    </source>
</evidence>
<sequence>MNCCSLKGEYVMPTLTKCFVEIFFIQNNFISFDFGDFAIVIEYCRSKKVDEFHRYLREDYHKKFMDVWGSKIGFITNSVEISLDEFKQIQVISNCNPSQVNMLWNFLKKIFPKQIRNYGR</sequence>
<evidence type="ECO:0000313" key="2">
    <source>
        <dbReference type="Proteomes" id="UP000178991"/>
    </source>
</evidence>
<accession>A0A1G2HLN2</accession>
<dbReference type="EMBL" id="MHOL01000005">
    <property type="protein sequence ID" value="OGZ63180.1"/>
    <property type="molecule type" value="Genomic_DNA"/>
</dbReference>
<comment type="caution">
    <text evidence="1">The sequence shown here is derived from an EMBL/GenBank/DDBJ whole genome shotgun (WGS) entry which is preliminary data.</text>
</comment>
<proteinExistence type="predicted"/>
<dbReference type="AlphaFoldDB" id="A0A1G2HLN2"/>
<reference evidence="1 2" key="1">
    <citation type="journal article" date="2016" name="Nat. Commun.">
        <title>Thousands of microbial genomes shed light on interconnected biogeochemical processes in an aquifer system.</title>
        <authorList>
            <person name="Anantharaman K."/>
            <person name="Brown C.T."/>
            <person name="Hug L.A."/>
            <person name="Sharon I."/>
            <person name="Castelle C.J."/>
            <person name="Probst A.J."/>
            <person name="Thomas B.C."/>
            <person name="Singh A."/>
            <person name="Wilkins M.J."/>
            <person name="Karaoz U."/>
            <person name="Brodie E.L."/>
            <person name="Williams K.H."/>
            <person name="Hubbard S.S."/>
            <person name="Banfield J.F."/>
        </authorList>
    </citation>
    <scope>NUCLEOTIDE SEQUENCE [LARGE SCALE GENOMIC DNA]</scope>
</reference>
<protein>
    <submittedName>
        <fullName evidence="1">Uncharacterized protein</fullName>
    </submittedName>
</protein>
<organism evidence="1 2">
    <name type="scientific">Candidatus Staskawiczbacteria bacterium RIFCSPHIGHO2_01_FULL_34_27</name>
    <dbReference type="NCBI Taxonomy" id="1802199"/>
    <lineage>
        <taxon>Bacteria</taxon>
        <taxon>Candidatus Staskawicziibacteriota</taxon>
    </lineage>
</organism>